<dbReference type="Pfam" id="PF00072">
    <property type="entry name" value="Response_reg"/>
    <property type="match status" value="1"/>
</dbReference>
<dbReference type="PROSITE" id="PS50110">
    <property type="entry name" value="RESPONSE_REGULATORY"/>
    <property type="match status" value="1"/>
</dbReference>
<dbReference type="PANTHER" id="PTHR44520:SF2">
    <property type="entry name" value="RESPONSE REGULATOR RCP1"/>
    <property type="match status" value="1"/>
</dbReference>
<gene>
    <name evidence="3" type="ORF">EHT87_16900</name>
</gene>
<evidence type="ECO:0000313" key="3">
    <source>
        <dbReference type="EMBL" id="RRB13931.1"/>
    </source>
</evidence>
<keyword evidence="4" id="KW-1185">Reference proteome</keyword>
<keyword evidence="1" id="KW-0597">Phosphoprotein</keyword>
<dbReference type="GO" id="GO:0000160">
    <property type="term" value="P:phosphorelay signal transduction system"/>
    <property type="evidence" value="ECO:0007669"/>
    <property type="project" value="InterPro"/>
</dbReference>
<evidence type="ECO:0000259" key="2">
    <source>
        <dbReference type="PROSITE" id="PS50110"/>
    </source>
</evidence>
<dbReference type="EMBL" id="RQJP01000003">
    <property type="protein sequence ID" value="RRB13931.1"/>
    <property type="molecule type" value="Genomic_DNA"/>
</dbReference>
<organism evidence="3 4">
    <name type="scientific">Larkinella knui</name>
    <dbReference type="NCBI Taxonomy" id="2025310"/>
    <lineage>
        <taxon>Bacteria</taxon>
        <taxon>Pseudomonadati</taxon>
        <taxon>Bacteroidota</taxon>
        <taxon>Cytophagia</taxon>
        <taxon>Cytophagales</taxon>
        <taxon>Spirosomataceae</taxon>
        <taxon>Larkinella</taxon>
    </lineage>
</organism>
<accession>A0A3P1CKT0</accession>
<dbReference type="InterPro" id="IPR001789">
    <property type="entry name" value="Sig_transdc_resp-reg_receiver"/>
</dbReference>
<dbReference type="AlphaFoldDB" id="A0A3P1CKT0"/>
<dbReference type="SMART" id="SM00448">
    <property type="entry name" value="REC"/>
    <property type="match status" value="1"/>
</dbReference>
<dbReference type="RefSeq" id="WP_124907828.1">
    <property type="nucleotide sequence ID" value="NZ_RQJP01000003.1"/>
</dbReference>
<proteinExistence type="predicted"/>
<comment type="caution">
    <text evidence="3">The sequence shown here is derived from an EMBL/GenBank/DDBJ whole genome shotgun (WGS) entry which is preliminary data.</text>
</comment>
<dbReference type="SUPFAM" id="SSF52172">
    <property type="entry name" value="CheY-like"/>
    <property type="match status" value="1"/>
</dbReference>
<protein>
    <submittedName>
        <fullName evidence="3">Response regulator</fullName>
    </submittedName>
</protein>
<feature type="modified residue" description="4-aspartylphosphate" evidence="1">
    <location>
        <position position="59"/>
    </location>
</feature>
<reference evidence="3 4" key="1">
    <citation type="submission" date="2018-11" db="EMBL/GenBank/DDBJ databases">
        <authorList>
            <person name="Zhou Z."/>
            <person name="Wang G."/>
        </authorList>
    </citation>
    <scope>NUCLEOTIDE SEQUENCE [LARGE SCALE GENOMIC DNA]</scope>
    <source>
        <strain evidence="3 4">KCTC42998</strain>
    </source>
</reference>
<dbReference type="InterPro" id="IPR011006">
    <property type="entry name" value="CheY-like_superfamily"/>
</dbReference>
<feature type="domain" description="Response regulatory" evidence="2">
    <location>
        <begin position="6"/>
        <end position="128"/>
    </location>
</feature>
<dbReference type="OrthoDB" id="958614at2"/>
<sequence>MNKNGPIIIIEDDADDQFLLEQIFKKLNYSNKVIYFSDGEEALGFLNRTELMPFLILSDVNMPKLDGFALRQKIFTDSQLQVKCIPYLFFSTAVSQEMVIEAYSMSAQGFFIKQDSMSELEKTISVIMEYWKRCAAPNNF</sequence>
<dbReference type="InterPro" id="IPR052893">
    <property type="entry name" value="TCS_response_regulator"/>
</dbReference>
<dbReference type="PANTHER" id="PTHR44520">
    <property type="entry name" value="RESPONSE REGULATOR RCP1-RELATED"/>
    <property type="match status" value="1"/>
</dbReference>
<dbReference type="Gene3D" id="3.40.50.2300">
    <property type="match status" value="1"/>
</dbReference>
<name>A0A3P1CKT0_9BACT</name>
<evidence type="ECO:0000256" key="1">
    <source>
        <dbReference type="PROSITE-ProRule" id="PRU00169"/>
    </source>
</evidence>
<dbReference type="Proteomes" id="UP000274271">
    <property type="component" value="Unassembled WGS sequence"/>
</dbReference>
<evidence type="ECO:0000313" key="4">
    <source>
        <dbReference type="Proteomes" id="UP000274271"/>
    </source>
</evidence>